<sequence>MTKLLSLSIIALISVSTALAQDIQFYTTDEGDKHIWGEFPIDYLKEDTTYSTWFKSNYDTLKLEKTDFEWAKNLQDKEVDIYLGTWCGDSQEWVPQFLKLWDELGLRRDQLRFTALYGSGDDYKQGPKREEKGLNIHRVPTFIFKEGGKEYARIVESPSTDMLTDVAQIALGYPSAPNYAGANYLLQIFDSMTMEEVYENIQSIYSTVYYKVGRYVELNTLGRVLSTSDRKKEALLVFQFNTYYYPGNWWTHKTYAELLTEMENYSEAIKAYEKAISLNSENEELKAELDRLQKLTPEKVGEEEGKGKASSSN</sequence>
<dbReference type="OrthoDB" id="6398367at2"/>
<dbReference type="InterPro" id="IPR036249">
    <property type="entry name" value="Thioredoxin-like_sf"/>
</dbReference>
<dbReference type="SUPFAM" id="SSF48452">
    <property type="entry name" value="TPR-like"/>
    <property type="match status" value="1"/>
</dbReference>
<dbReference type="Proteomes" id="UP000193804">
    <property type="component" value="Unassembled WGS sequence"/>
</dbReference>
<dbReference type="Gene3D" id="1.25.40.10">
    <property type="entry name" value="Tetratricopeptide repeat domain"/>
    <property type="match status" value="1"/>
</dbReference>
<gene>
    <name evidence="4" type="ORF">SAMN05661096_02718</name>
</gene>
<dbReference type="STRING" id="1028.SAMN05661096_02718"/>
<dbReference type="EMBL" id="FXAW01000005">
    <property type="protein sequence ID" value="SMG40127.1"/>
    <property type="molecule type" value="Genomic_DNA"/>
</dbReference>
<dbReference type="InterPro" id="IPR019734">
    <property type="entry name" value="TPR_rpt"/>
</dbReference>
<proteinExistence type="predicted"/>
<evidence type="ECO:0000256" key="2">
    <source>
        <dbReference type="SAM" id="MobiDB-lite"/>
    </source>
</evidence>
<name>A0A1X7KFV2_9BACT</name>
<protein>
    <submittedName>
        <fullName evidence="4">Uncharacterized protein</fullName>
    </submittedName>
</protein>
<dbReference type="PROSITE" id="PS50005">
    <property type="entry name" value="TPR"/>
    <property type="match status" value="1"/>
</dbReference>
<keyword evidence="1" id="KW-0802">TPR repeat</keyword>
<dbReference type="SMART" id="SM00028">
    <property type="entry name" value="TPR"/>
    <property type="match status" value="1"/>
</dbReference>
<organism evidence="4 5">
    <name type="scientific">Marivirga sericea</name>
    <dbReference type="NCBI Taxonomy" id="1028"/>
    <lineage>
        <taxon>Bacteria</taxon>
        <taxon>Pseudomonadati</taxon>
        <taxon>Bacteroidota</taxon>
        <taxon>Cytophagia</taxon>
        <taxon>Cytophagales</taxon>
        <taxon>Marivirgaceae</taxon>
        <taxon>Marivirga</taxon>
    </lineage>
</organism>
<dbReference type="InterPro" id="IPR011990">
    <property type="entry name" value="TPR-like_helical_dom_sf"/>
</dbReference>
<dbReference type="AlphaFoldDB" id="A0A1X7KFV2"/>
<evidence type="ECO:0000256" key="1">
    <source>
        <dbReference type="PROSITE-ProRule" id="PRU00339"/>
    </source>
</evidence>
<keyword evidence="3" id="KW-0732">Signal</keyword>
<evidence type="ECO:0000256" key="3">
    <source>
        <dbReference type="SAM" id="SignalP"/>
    </source>
</evidence>
<feature type="compositionally biased region" description="Basic and acidic residues" evidence="2">
    <location>
        <begin position="291"/>
        <end position="307"/>
    </location>
</feature>
<dbReference type="SUPFAM" id="SSF52833">
    <property type="entry name" value="Thioredoxin-like"/>
    <property type="match status" value="1"/>
</dbReference>
<dbReference type="RefSeq" id="WP_085517877.1">
    <property type="nucleotide sequence ID" value="NZ_FXAW01000005.1"/>
</dbReference>
<feature type="region of interest" description="Disordered" evidence="2">
    <location>
        <begin position="291"/>
        <end position="313"/>
    </location>
</feature>
<evidence type="ECO:0000313" key="4">
    <source>
        <dbReference type="EMBL" id="SMG40127.1"/>
    </source>
</evidence>
<feature type="repeat" description="TPR" evidence="1">
    <location>
        <begin position="249"/>
        <end position="282"/>
    </location>
</feature>
<reference evidence="5" key="1">
    <citation type="submission" date="2017-04" db="EMBL/GenBank/DDBJ databases">
        <authorList>
            <person name="Varghese N."/>
            <person name="Submissions S."/>
        </authorList>
    </citation>
    <scope>NUCLEOTIDE SEQUENCE [LARGE SCALE GENOMIC DNA]</scope>
    <source>
        <strain evidence="5">DSM 4125</strain>
    </source>
</reference>
<evidence type="ECO:0000313" key="5">
    <source>
        <dbReference type="Proteomes" id="UP000193804"/>
    </source>
</evidence>
<keyword evidence="5" id="KW-1185">Reference proteome</keyword>
<feature type="chain" id="PRO_5013185902" evidence="3">
    <location>
        <begin position="21"/>
        <end position="313"/>
    </location>
</feature>
<feature type="signal peptide" evidence="3">
    <location>
        <begin position="1"/>
        <end position="20"/>
    </location>
</feature>
<accession>A0A1X7KFV2</accession>